<protein>
    <submittedName>
        <fullName evidence="2">Ferredoxin--NADP reductase</fullName>
        <ecNumber evidence="2">1.18.1.2</ecNumber>
    </submittedName>
</protein>
<comment type="caution">
    <text evidence="2">The sequence shown here is derived from an EMBL/GenBank/DDBJ whole genome shotgun (WGS) entry which is preliminary data.</text>
</comment>
<dbReference type="InterPro" id="IPR036188">
    <property type="entry name" value="FAD/NAD-bd_sf"/>
</dbReference>
<dbReference type="InterPro" id="IPR050464">
    <property type="entry name" value="Zeta_carotene_desat/Oxidored"/>
</dbReference>
<dbReference type="EMBL" id="CAKJTG010000006">
    <property type="protein sequence ID" value="CAG9607631.1"/>
    <property type="molecule type" value="Genomic_DNA"/>
</dbReference>
<dbReference type="GO" id="GO:0004324">
    <property type="term" value="F:ferredoxin-NADP+ reductase activity"/>
    <property type="evidence" value="ECO:0007669"/>
    <property type="project" value="UniProtKB-EC"/>
</dbReference>
<organism evidence="2 3">
    <name type="scientific">Pseudoneobacillus rhizosphaerae</name>
    <dbReference type="NCBI Taxonomy" id="2880968"/>
    <lineage>
        <taxon>Bacteria</taxon>
        <taxon>Bacillati</taxon>
        <taxon>Bacillota</taxon>
        <taxon>Bacilli</taxon>
        <taxon>Bacillales</taxon>
        <taxon>Bacillaceae</taxon>
        <taxon>Pseudoneobacillus</taxon>
    </lineage>
</organism>
<sequence>MTQKWDVVIIGGGLAGYVAANYLAKTNLSILILEKGAKVGGRARTDRIHQQYFNLGPHALYKKGKAKPILEEFGVQLMGKSPKQSVTLIDHEMKYVAPFSPLGLLSTNYLNWKERLDWMGILLKIQQMNLAELANLSFKNWVVQATPSLKVQSLLFILARLSTYCHGPEVLSAKLIMTHIKIALGGVLYLDYGWQSLIDQLHNQAVIKHVKVQTRTNVKEITQVDDGHFRLETSTSKNITARYVISTIGPHELNQILSESVTMTQRGFFTDINSVQGATLDVALTELPDAKQLFAMGISEPMYFSVHSHYARLSNHRNSVVLHVFKYYHNKEAIDGKKVQLELEQFLDKVQTGWQKFVITKRFIPQITVNQRFPLVGDEQKLVPRSKTTIPGLYIAGDWASPDYILSEAAISSGKAAAEAIISKEME</sequence>
<dbReference type="Gene3D" id="3.90.660.50">
    <property type="match status" value="1"/>
</dbReference>
<dbReference type="PRINTS" id="PR00368">
    <property type="entry name" value="FADPNR"/>
</dbReference>
<keyword evidence="2" id="KW-0560">Oxidoreductase</keyword>
<dbReference type="Gene3D" id="3.50.50.60">
    <property type="entry name" value="FAD/NAD(P)-binding domain"/>
    <property type="match status" value="1"/>
</dbReference>
<reference evidence="2" key="1">
    <citation type="submission" date="2021-10" db="EMBL/GenBank/DDBJ databases">
        <authorList>
            <person name="Criscuolo A."/>
        </authorList>
    </citation>
    <scope>NUCLEOTIDE SEQUENCE</scope>
    <source>
        <strain evidence="2">CIP111885</strain>
    </source>
</reference>
<dbReference type="SUPFAM" id="SSF51905">
    <property type="entry name" value="FAD/NAD(P)-binding domain"/>
    <property type="match status" value="1"/>
</dbReference>
<dbReference type="AlphaFoldDB" id="A0A9C7G8C9"/>
<evidence type="ECO:0000313" key="2">
    <source>
        <dbReference type="EMBL" id="CAG9607631.1"/>
    </source>
</evidence>
<evidence type="ECO:0000259" key="1">
    <source>
        <dbReference type="Pfam" id="PF01593"/>
    </source>
</evidence>
<dbReference type="RefSeq" id="WP_230495896.1">
    <property type="nucleotide sequence ID" value="NZ_CAKJTG010000006.1"/>
</dbReference>
<evidence type="ECO:0000313" key="3">
    <source>
        <dbReference type="Proteomes" id="UP000789845"/>
    </source>
</evidence>
<gene>
    <name evidence="2" type="ORF">NEOCIP111885_01323</name>
</gene>
<accession>A0A9C7G8C9</accession>
<dbReference type="InterPro" id="IPR002937">
    <property type="entry name" value="Amino_oxidase"/>
</dbReference>
<dbReference type="Proteomes" id="UP000789845">
    <property type="component" value="Unassembled WGS sequence"/>
</dbReference>
<proteinExistence type="predicted"/>
<keyword evidence="3" id="KW-1185">Reference proteome</keyword>
<name>A0A9C7G8C9_9BACI</name>
<dbReference type="Pfam" id="PF01593">
    <property type="entry name" value="Amino_oxidase"/>
    <property type="match status" value="1"/>
</dbReference>
<feature type="domain" description="Amine oxidase" evidence="1">
    <location>
        <begin position="14"/>
        <end position="422"/>
    </location>
</feature>
<dbReference type="PANTHER" id="PTHR42923">
    <property type="entry name" value="PROTOPORPHYRINOGEN OXIDASE"/>
    <property type="match status" value="1"/>
</dbReference>
<dbReference type="EC" id="1.18.1.2" evidence="2"/>